<dbReference type="SUPFAM" id="SSF53448">
    <property type="entry name" value="Nucleotide-diphospho-sugar transferases"/>
    <property type="match status" value="1"/>
</dbReference>
<dbReference type="SUPFAM" id="SSF159283">
    <property type="entry name" value="Guanosine diphospho-D-mannose pyrophosphorylase/mannose-6-phosphate isomerase linker domain"/>
    <property type="match status" value="1"/>
</dbReference>
<dbReference type="PANTHER" id="PTHR46390:SF1">
    <property type="entry name" value="MANNOSE-1-PHOSPHATE GUANYLYLTRANSFERASE"/>
    <property type="match status" value="1"/>
</dbReference>
<dbReference type="GO" id="GO:0009298">
    <property type="term" value="P:GDP-mannose biosynthetic process"/>
    <property type="evidence" value="ECO:0007669"/>
    <property type="project" value="TreeGrafter"/>
</dbReference>
<dbReference type="GO" id="GO:0004475">
    <property type="term" value="F:mannose-1-phosphate guanylyltransferase (GTP) activity"/>
    <property type="evidence" value="ECO:0007669"/>
    <property type="project" value="UniProtKB-EC"/>
</dbReference>
<accession>A0A1H1P119</accession>
<feature type="domain" description="Nucleotidyl transferase" evidence="8">
    <location>
        <begin position="11"/>
        <end position="286"/>
    </location>
</feature>
<dbReference type="Proteomes" id="UP000198858">
    <property type="component" value="Chromosome I"/>
</dbReference>
<dbReference type="GO" id="GO:0005525">
    <property type="term" value="F:GTP binding"/>
    <property type="evidence" value="ECO:0007669"/>
    <property type="project" value="UniProtKB-KW"/>
</dbReference>
<keyword evidence="3 9" id="KW-0808">Transferase</keyword>
<dbReference type="InterPro" id="IPR005835">
    <property type="entry name" value="NTP_transferase_dom"/>
</dbReference>
<comment type="catalytic activity">
    <reaction evidence="7">
        <text>alpha-D-mannose 1-phosphate + GTP + H(+) = GDP-alpha-D-mannose + diphosphate</text>
        <dbReference type="Rhea" id="RHEA:15229"/>
        <dbReference type="ChEBI" id="CHEBI:15378"/>
        <dbReference type="ChEBI" id="CHEBI:33019"/>
        <dbReference type="ChEBI" id="CHEBI:37565"/>
        <dbReference type="ChEBI" id="CHEBI:57527"/>
        <dbReference type="ChEBI" id="CHEBI:58409"/>
        <dbReference type="EC" id="2.7.7.13"/>
    </reaction>
</comment>
<protein>
    <recommendedName>
        <fullName evidence="2">mannose-1-phosphate guanylyltransferase</fullName>
        <ecNumber evidence="2">2.7.7.13</ecNumber>
    </recommendedName>
</protein>
<dbReference type="FunFam" id="3.90.550.10:FF:000046">
    <property type="entry name" value="Mannose-1-phosphate guanylyltransferase (GDP)"/>
    <property type="match status" value="1"/>
</dbReference>
<dbReference type="CDD" id="cd02509">
    <property type="entry name" value="GDP-M1P_Guanylyltransferase"/>
    <property type="match status" value="1"/>
</dbReference>
<dbReference type="AlphaFoldDB" id="A0A1H1P119"/>
<evidence type="ECO:0000256" key="7">
    <source>
        <dbReference type="ARBA" id="ARBA00047343"/>
    </source>
</evidence>
<keyword evidence="10" id="KW-1185">Reference proteome</keyword>
<evidence type="ECO:0000256" key="5">
    <source>
        <dbReference type="ARBA" id="ARBA00022741"/>
    </source>
</evidence>
<evidence type="ECO:0000256" key="4">
    <source>
        <dbReference type="ARBA" id="ARBA00022695"/>
    </source>
</evidence>
<keyword evidence="4 9" id="KW-0548">Nucleotidyltransferase</keyword>
<organism evidence="9 10">
    <name type="scientific">Christiangramia echinicola</name>
    <dbReference type="NCBI Taxonomy" id="279359"/>
    <lineage>
        <taxon>Bacteria</taxon>
        <taxon>Pseudomonadati</taxon>
        <taxon>Bacteroidota</taxon>
        <taxon>Flavobacteriia</taxon>
        <taxon>Flavobacteriales</taxon>
        <taxon>Flavobacteriaceae</taxon>
        <taxon>Christiangramia</taxon>
    </lineage>
</organism>
<dbReference type="InterPro" id="IPR029044">
    <property type="entry name" value="Nucleotide-diphossugar_trans"/>
</dbReference>
<dbReference type="InterPro" id="IPR049577">
    <property type="entry name" value="GMPP_N"/>
</dbReference>
<dbReference type="EC" id="2.7.7.13" evidence="2"/>
<evidence type="ECO:0000256" key="1">
    <source>
        <dbReference type="ARBA" id="ARBA00006115"/>
    </source>
</evidence>
<dbReference type="STRING" id="1250231.SAMN04488552_1922"/>
<name>A0A1H1P119_9FLAO</name>
<reference evidence="9 10" key="1">
    <citation type="submission" date="2016-10" db="EMBL/GenBank/DDBJ databases">
        <authorList>
            <person name="Varghese N."/>
            <person name="Submissions S."/>
        </authorList>
    </citation>
    <scope>NUCLEOTIDE SEQUENCE [LARGE SCALE GENOMIC DNA]</scope>
    <source>
        <strain evidence="9 10">Mar_2010_102</strain>
    </source>
</reference>
<evidence type="ECO:0000259" key="8">
    <source>
        <dbReference type="Pfam" id="PF00483"/>
    </source>
</evidence>
<evidence type="ECO:0000256" key="2">
    <source>
        <dbReference type="ARBA" id="ARBA00012387"/>
    </source>
</evidence>
<evidence type="ECO:0000256" key="6">
    <source>
        <dbReference type="ARBA" id="ARBA00023134"/>
    </source>
</evidence>
<keyword evidence="5" id="KW-0547">Nucleotide-binding</keyword>
<dbReference type="PANTHER" id="PTHR46390">
    <property type="entry name" value="MANNOSE-1-PHOSPHATE GUANYLYLTRANSFERASE"/>
    <property type="match status" value="1"/>
</dbReference>
<proteinExistence type="inferred from homology"/>
<dbReference type="Pfam" id="PF00483">
    <property type="entry name" value="NTP_transferase"/>
    <property type="match status" value="1"/>
</dbReference>
<comment type="similarity">
    <text evidence="1">Belongs to the mannose-6-phosphate isomerase type 2 family.</text>
</comment>
<dbReference type="Gene3D" id="3.90.550.10">
    <property type="entry name" value="Spore Coat Polysaccharide Biosynthesis Protein SpsA, Chain A"/>
    <property type="match status" value="1"/>
</dbReference>
<dbReference type="RefSeq" id="WP_089662237.1">
    <property type="nucleotide sequence ID" value="NZ_LT629745.1"/>
</dbReference>
<evidence type="ECO:0000313" key="10">
    <source>
        <dbReference type="Proteomes" id="UP000198858"/>
    </source>
</evidence>
<evidence type="ECO:0000256" key="3">
    <source>
        <dbReference type="ARBA" id="ARBA00022679"/>
    </source>
</evidence>
<gene>
    <name evidence="9" type="ORF">SAMN04488552_1922</name>
</gene>
<sequence>MTGSNKDNYYAILMAGGVGSRFWPSSKASNPKQFIDVLGVGETLFQTTFKRLSRLIPVENIYVLTNKKYVEMIKDQIPHIKDEQIVPEPEMRNTAPSILLGALKIYKKNPKALTVIAPSDHWIKEEDEFIESIQLALDSAQDNDQLITLGIEPTYPNTGYGYIKYDKDDGEEVKKVARFTEKPGEKKAKKFLEEGNYVWNAGIFIWKASFIIKAFEEYQPEMFRLFEKGKDIWNTKAEDEFLETHYGQASNISIDYGIMEKSDSVYVIPVKYHWSDLGTWSSVQSELPQDEKGNTAVNSRLVVEDAEDNIISTYNKKIVVLKGLSDYIVVEDKDVLMIVPKSEEQEIKHIREKVMKDFGEDLG</sequence>
<keyword evidence="6" id="KW-0342">GTP-binding</keyword>
<dbReference type="EMBL" id="LT629745">
    <property type="protein sequence ID" value="SDS04309.1"/>
    <property type="molecule type" value="Genomic_DNA"/>
</dbReference>
<evidence type="ECO:0000313" key="9">
    <source>
        <dbReference type="EMBL" id="SDS04309.1"/>
    </source>
</evidence>
<dbReference type="InterPro" id="IPR051161">
    <property type="entry name" value="Mannose-6P_isomerase_type2"/>
</dbReference>